<feature type="transmembrane region" description="Helical" evidence="1">
    <location>
        <begin position="6"/>
        <end position="24"/>
    </location>
</feature>
<reference evidence="2 3" key="1">
    <citation type="submission" date="2014-10" db="EMBL/GenBank/DDBJ databases">
        <title>Genome sequence of Clostridium aceticum DSM 1496.</title>
        <authorList>
            <person name="Poehlein A."/>
            <person name="Schiel-Bengelsdorf B."/>
            <person name="Gottschalk G."/>
            <person name="Duerre P."/>
            <person name="Daniel R."/>
        </authorList>
    </citation>
    <scope>NUCLEOTIDE SEQUENCE [LARGE SCALE GENOMIC DNA]</scope>
    <source>
        <strain evidence="2 3">DSM 1496</strain>
    </source>
</reference>
<keyword evidence="1" id="KW-0812">Transmembrane</keyword>
<dbReference type="PATRIC" id="fig|84022.6.peg.2318"/>
<proteinExistence type="predicted"/>
<organism evidence="2 3">
    <name type="scientific">Clostridium aceticum</name>
    <dbReference type="NCBI Taxonomy" id="84022"/>
    <lineage>
        <taxon>Bacteria</taxon>
        <taxon>Bacillati</taxon>
        <taxon>Bacillota</taxon>
        <taxon>Clostridia</taxon>
        <taxon>Eubacteriales</taxon>
        <taxon>Clostridiaceae</taxon>
        <taxon>Clostridium</taxon>
    </lineage>
</organism>
<keyword evidence="1" id="KW-0472">Membrane</keyword>
<dbReference type="STRING" id="84022.CACET_c23070"/>
<name>A0A0G3WBM6_9CLOT</name>
<evidence type="ECO:0000256" key="1">
    <source>
        <dbReference type="SAM" id="Phobius"/>
    </source>
</evidence>
<dbReference type="EMBL" id="CP009687">
    <property type="protein sequence ID" value="AKL95753.1"/>
    <property type="molecule type" value="Genomic_DNA"/>
</dbReference>
<gene>
    <name evidence="2" type="ORF">CACET_c23070</name>
</gene>
<evidence type="ECO:0000313" key="2">
    <source>
        <dbReference type="EMBL" id="AKL95753.1"/>
    </source>
</evidence>
<dbReference type="Proteomes" id="UP000035704">
    <property type="component" value="Chromosome"/>
</dbReference>
<keyword evidence="3" id="KW-1185">Reference proteome</keyword>
<evidence type="ECO:0000313" key="3">
    <source>
        <dbReference type="Proteomes" id="UP000035704"/>
    </source>
</evidence>
<keyword evidence="1" id="KW-1133">Transmembrane helix</keyword>
<protein>
    <submittedName>
        <fullName evidence="2">Uncharacterized protein</fullName>
    </submittedName>
</protein>
<accession>A0A0G3WBM6</accession>
<sequence length="42" mass="4965">MTMPVWGWVTLFMIVAAIMIPIKLKVLKKIINKNNSRYEDEE</sequence>
<dbReference type="AlphaFoldDB" id="A0A0G3WBM6"/>
<dbReference type="KEGG" id="cace:CACET_c23070"/>